<comment type="caution">
    <text evidence="5">The sequence shown here is derived from an EMBL/GenBank/DDBJ whole genome shotgun (WGS) entry which is preliminary data.</text>
</comment>
<dbReference type="EMBL" id="WRXO01000004">
    <property type="protein sequence ID" value="MVT42277.1"/>
    <property type="molecule type" value="Genomic_DNA"/>
</dbReference>
<keyword evidence="2 5" id="KW-0378">Hydrolase</keyword>
<dbReference type="PANTHER" id="PTHR42693:SF53">
    <property type="entry name" value="ENDO-4-O-SULFATASE"/>
    <property type="match status" value="1"/>
</dbReference>
<dbReference type="InterPro" id="IPR050738">
    <property type="entry name" value="Sulfatase"/>
</dbReference>
<dbReference type="PANTHER" id="PTHR42693">
    <property type="entry name" value="ARYLSULFATASE FAMILY MEMBER"/>
    <property type="match status" value="1"/>
</dbReference>
<evidence type="ECO:0000256" key="2">
    <source>
        <dbReference type="ARBA" id="ARBA00022801"/>
    </source>
</evidence>
<dbReference type="GO" id="GO:0004065">
    <property type="term" value="F:arylsulfatase activity"/>
    <property type="evidence" value="ECO:0007669"/>
    <property type="project" value="TreeGrafter"/>
</dbReference>
<comment type="similarity">
    <text evidence="1">Belongs to the sulfatase family.</text>
</comment>
<dbReference type="OrthoDB" id="9764377at2"/>
<dbReference type="SUPFAM" id="SSF53649">
    <property type="entry name" value="Alkaline phosphatase-like"/>
    <property type="match status" value="1"/>
</dbReference>
<feature type="chain" id="PRO_5026806285" evidence="3">
    <location>
        <begin position="23"/>
        <end position="470"/>
    </location>
</feature>
<feature type="domain" description="Sulfatase N-terminal" evidence="4">
    <location>
        <begin position="30"/>
        <end position="360"/>
    </location>
</feature>
<dbReference type="CDD" id="cd16145">
    <property type="entry name" value="ARS_like"/>
    <property type="match status" value="1"/>
</dbReference>
<dbReference type="Gene3D" id="3.40.720.10">
    <property type="entry name" value="Alkaline Phosphatase, subunit A"/>
    <property type="match status" value="1"/>
</dbReference>
<keyword evidence="3" id="KW-0732">Signal</keyword>
<evidence type="ECO:0000259" key="4">
    <source>
        <dbReference type="Pfam" id="PF00884"/>
    </source>
</evidence>
<keyword evidence="6" id="KW-1185">Reference proteome</keyword>
<dbReference type="AlphaFoldDB" id="A0A6N8JAJ9"/>
<keyword evidence="5" id="KW-0808">Transferase</keyword>
<feature type="signal peptide" evidence="3">
    <location>
        <begin position="1"/>
        <end position="22"/>
    </location>
</feature>
<dbReference type="RefSeq" id="WP_157300904.1">
    <property type="nucleotide sequence ID" value="NZ_BAAAZB010000005.1"/>
</dbReference>
<organism evidence="5 6">
    <name type="scientific">Chitinophaga oryziterrae</name>
    <dbReference type="NCBI Taxonomy" id="1031224"/>
    <lineage>
        <taxon>Bacteria</taxon>
        <taxon>Pseudomonadati</taxon>
        <taxon>Bacteroidota</taxon>
        <taxon>Chitinophagia</taxon>
        <taxon>Chitinophagales</taxon>
        <taxon>Chitinophagaceae</taxon>
        <taxon>Chitinophaga</taxon>
    </lineage>
</organism>
<dbReference type="Pfam" id="PF00884">
    <property type="entry name" value="Sulfatase"/>
    <property type="match status" value="1"/>
</dbReference>
<dbReference type="Proteomes" id="UP000468388">
    <property type="component" value="Unassembled WGS sequence"/>
</dbReference>
<dbReference type="GO" id="GO:0016740">
    <property type="term" value="F:transferase activity"/>
    <property type="evidence" value="ECO:0007669"/>
    <property type="project" value="UniProtKB-KW"/>
</dbReference>
<gene>
    <name evidence="5" type="ORF">GO495_16925</name>
</gene>
<dbReference type="InterPro" id="IPR000917">
    <property type="entry name" value="Sulfatase_N"/>
</dbReference>
<evidence type="ECO:0000313" key="5">
    <source>
        <dbReference type="EMBL" id="MVT42277.1"/>
    </source>
</evidence>
<dbReference type="InterPro" id="IPR017850">
    <property type="entry name" value="Alkaline_phosphatase_core_sf"/>
</dbReference>
<evidence type="ECO:0000256" key="3">
    <source>
        <dbReference type="SAM" id="SignalP"/>
    </source>
</evidence>
<evidence type="ECO:0000256" key="1">
    <source>
        <dbReference type="ARBA" id="ARBA00008779"/>
    </source>
</evidence>
<sequence>MHLQVYRAIAIAVISAVFAAPAALGQNSKPNIIFIVADDLGYGNLTSYNNKSQIPTPNIDRLGTEGIRYTSFYAGNTVCAPSRCALLTGKHMGHAYIRGNTRLPIRPQDSTLAQLLQQNGYVTGMFGKWGLGEAGTTGSPEIKGFDEFYGYLNQGHAHDYYTNYLFEVKNGKISRIPHDTTIYTHDAIMEHALSFIKKNKDKPFFLFLPVTIPHAELDPPAKDMQPFLNADGSSRFPPETPYLQNGGTYRSQKNPHAAFAAMITKLDNNVGEVEALIKELGLDDNTYIFFTSDNGPHKEGGADPAYFNSNGPLRGIKRDLYEGGIRVPMLVRAPGKVPAGRVSDQQWAFWDILPTFTDITHSHTLAGIDGVSFKQSLTGDTQIAKHDYFYWQFNEGYLQEAVLKGEWKLIRFKYKGQPEKFELYDLGTDIGEKKNLALVNPAKVKELSILMKKAKMPAENKEFDWSGTEK</sequence>
<proteinExistence type="inferred from homology"/>
<protein>
    <submittedName>
        <fullName evidence="5">Sulfatase-like hydrolase/transferase</fullName>
    </submittedName>
</protein>
<dbReference type="Gene3D" id="3.30.1120.10">
    <property type="match status" value="1"/>
</dbReference>
<reference evidence="5 6" key="1">
    <citation type="submission" date="2019-12" db="EMBL/GenBank/DDBJ databases">
        <title>The draft genomic sequence of strain Chitinophaga oryziterrae JCM 16595.</title>
        <authorList>
            <person name="Zhang X."/>
        </authorList>
    </citation>
    <scope>NUCLEOTIDE SEQUENCE [LARGE SCALE GENOMIC DNA]</scope>
    <source>
        <strain evidence="5 6">JCM 16595</strain>
    </source>
</reference>
<accession>A0A6N8JAJ9</accession>
<name>A0A6N8JAJ9_9BACT</name>
<evidence type="ECO:0000313" key="6">
    <source>
        <dbReference type="Proteomes" id="UP000468388"/>
    </source>
</evidence>